<sequence>MTGSFRTASGGTRIDRSRTLTFTFDGTTYTAHPGDTLASALLAHGVRVVAQGPYTGRPRGVYSTGAEEPNAFVQVESGPGEPMVRATRLEVHDGLRASSLSGRGRLVDAPDTGRYDKVYAHCDVLVIGAGTAGRAAALAAVAAGARVIVADDRPGIGIEASGELTVLPRTTVTGHYDHGYFVAVERRTDHLGDAAPARTARRRLWHVRARRVVLATGALERPVLFPDNDRPGIMLAGAAAAYVRRYGVLPGRRAVVFGAHDGALQAALDLLDAGVEIACVTDVRASTGPLGDRLRERGVTVLEGRAVTGTESGPDGILTDARIGGDIVPCDLLAVSGGWNPDLHLFTQAGGRTRWSAEHAAFIPGAPPRVPIDVVGSARGIPGEAAEHLPEGADGLVFVDLHRDATLAGVRDALQAGMTSNEHVKRYTTIGTGADQGRTSGVPASGALARLLGRAPGEIGTTTQRPPVEPIPFAVLAGRDRGDLLAPARRTPMHGWHEEHGALFEDVGEWKRPRYYPRPGESMDDAVLRECRTARARVAALDASTLGKIDVQGPDAAAFLDRIYTGRISTLAPGRCRYGVMCGTDGMIFDDGVAARLAPGRFHLTTTSGNAARVLDWLEEWLQTEWPELRVRCTSVTDQWAVVALAGPRSRDVLTALAPGLDVAAFPFMATREAEVAGLPARVFRISYSGELAYEINVPSWHGLALWEAVMAAGEPHGIAPYGTETMHVLRAEKGYIVAGQDTDGTVTPHDAGLGWAVKAAGGWVGHRSLHRPDTARADRKRLVGLRPRDPAVVLAEGAQLVAEPPPAEITHPVPMLGHVTSSYRGTVGSFALALLKGGDEREGETLYAVDSGRADAVTVTSPVHYDREGARRDGDG</sequence>
<dbReference type="Proteomes" id="UP000295578">
    <property type="component" value="Unassembled WGS sequence"/>
</dbReference>
<protein>
    <submittedName>
        <fullName evidence="7">Ferredoxin</fullName>
    </submittedName>
</protein>
<dbReference type="PRINTS" id="PR00368">
    <property type="entry name" value="FADPNR"/>
</dbReference>
<evidence type="ECO:0000313" key="7">
    <source>
        <dbReference type="EMBL" id="TDD92543.1"/>
    </source>
</evidence>
<dbReference type="Pfam" id="PF07992">
    <property type="entry name" value="Pyr_redox_2"/>
    <property type="match status" value="1"/>
</dbReference>
<keyword evidence="8" id="KW-1185">Reference proteome</keyword>
<dbReference type="SUPFAM" id="SSF51905">
    <property type="entry name" value="FAD/NAD(P)-binding domain"/>
    <property type="match status" value="1"/>
</dbReference>
<accession>A0A4R5C3B5</accession>
<comment type="caution">
    <text evidence="7">The sequence shown here is derived from an EMBL/GenBank/DDBJ whole genome shotgun (WGS) entry which is preliminary data.</text>
</comment>
<dbReference type="InterPro" id="IPR023753">
    <property type="entry name" value="FAD/NAD-binding_dom"/>
</dbReference>
<organism evidence="7 8">
    <name type="scientific">Actinomadura darangshiensis</name>
    <dbReference type="NCBI Taxonomy" id="705336"/>
    <lineage>
        <taxon>Bacteria</taxon>
        <taxon>Bacillati</taxon>
        <taxon>Actinomycetota</taxon>
        <taxon>Actinomycetes</taxon>
        <taxon>Streptosporangiales</taxon>
        <taxon>Thermomonosporaceae</taxon>
        <taxon>Actinomadura</taxon>
    </lineage>
</organism>
<dbReference type="InterPro" id="IPR029043">
    <property type="entry name" value="GcvT/YgfZ_C"/>
</dbReference>
<evidence type="ECO:0000256" key="2">
    <source>
        <dbReference type="ARBA" id="ARBA00023002"/>
    </source>
</evidence>
<dbReference type="Pfam" id="PF17806">
    <property type="entry name" value="SO_alpha_A3"/>
    <property type="match status" value="1"/>
</dbReference>
<dbReference type="RefSeq" id="WP_132192661.1">
    <property type="nucleotide sequence ID" value="NZ_SMKY01000002.1"/>
</dbReference>
<dbReference type="OrthoDB" id="5287468at2"/>
<evidence type="ECO:0000256" key="1">
    <source>
        <dbReference type="ARBA" id="ARBA00008609"/>
    </source>
</evidence>
<dbReference type="Gene3D" id="3.30.1360.120">
    <property type="entry name" value="Probable tRNA modification gtpase trme, domain 1"/>
    <property type="match status" value="1"/>
</dbReference>
<dbReference type="InterPro" id="IPR028896">
    <property type="entry name" value="GcvT/YgfZ/DmdA"/>
</dbReference>
<dbReference type="InterPro" id="IPR006222">
    <property type="entry name" value="GCVT_N"/>
</dbReference>
<dbReference type="Pfam" id="PF13510">
    <property type="entry name" value="Fer2_4"/>
    <property type="match status" value="1"/>
</dbReference>
<proteinExistence type="inferred from homology"/>
<dbReference type="InterPro" id="IPR013977">
    <property type="entry name" value="GcvT_C"/>
</dbReference>
<keyword evidence="2" id="KW-0560">Oxidoreductase</keyword>
<dbReference type="PANTHER" id="PTHR43757:SF2">
    <property type="entry name" value="AMINOMETHYLTRANSFERASE, MITOCHONDRIAL"/>
    <property type="match status" value="1"/>
</dbReference>
<dbReference type="InterPro" id="IPR041117">
    <property type="entry name" value="SoxA_A3"/>
</dbReference>
<evidence type="ECO:0000313" key="8">
    <source>
        <dbReference type="Proteomes" id="UP000295578"/>
    </source>
</evidence>
<dbReference type="Pfam" id="PF08669">
    <property type="entry name" value="GCV_T_C"/>
    <property type="match status" value="1"/>
</dbReference>
<dbReference type="InterPro" id="IPR042204">
    <property type="entry name" value="2Fe-2S-bd_N"/>
</dbReference>
<dbReference type="Gene3D" id="3.10.20.440">
    <property type="entry name" value="2Fe-2S iron-sulphur cluster binding domain, sarcosine oxidase, alpha subunit, N-terminal domain"/>
    <property type="match status" value="1"/>
</dbReference>
<dbReference type="InterPro" id="IPR036188">
    <property type="entry name" value="FAD/NAD-bd_sf"/>
</dbReference>
<feature type="domain" description="GCVT N-terminal" evidence="3">
    <location>
        <begin position="493"/>
        <end position="760"/>
    </location>
</feature>
<dbReference type="Gene3D" id="3.50.50.60">
    <property type="entry name" value="FAD/NAD(P)-binding domain"/>
    <property type="match status" value="3"/>
</dbReference>
<dbReference type="InterPro" id="IPR027266">
    <property type="entry name" value="TrmE/GcvT-like"/>
</dbReference>
<dbReference type="GO" id="GO:0016491">
    <property type="term" value="F:oxidoreductase activity"/>
    <property type="evidence" value="ECO:0007669"/>
    <property type="project" value="UniProtKB-KW"/>
</dbReference>
<evidence type="ECO:0000259" key="4">
    <source>
        <dbReference type="Pfam" id="PF07992"/>
    </source>
</evidence>
<evidence type="ECO:0000259" key="3">
    <source>
        <dbReference type="Pfam" id="PF01571"/>
    </source>
</evidence>
<feature type="domain" description="Aminomethyltransferase C-terminal" evidence="5">
    <location>
        <begin position="781"/>
        <end position="867"/>
    </location>
</feature>
<dbReference type="PANTHER" id="PTHR43757">
    <property type="entry name" value="AMINOMETHYLTRANSFERASE"/>
    <property type="match status" value="1"/>
</dbReference>
<dbReference type="PRINTS" id="PR00469">
    <property type="entry name" value="PNDRDTASEII"/>
</dbReference>
<dbReference type="EMBL" id="SMKY01000002">
    <property type="protein sequence ID" value="TDD92543.1"/>
    <property type="molecule type" value="Genomic_DNA"/>
</dbReference>
<dbReference type="AlphaFoldDB" id="A0A4R5C3B5"/>
<dbReference type="SUPFAM" id="SSF101790">
    <property type="entry name" value="Aminomethyltransferase beta-barrel domain"/>
    <property type="match status" value="1"/>
</dbReference>
<evidence type="ECO:0000259" key="6">
    <source>
        <dbReference type="Pfam" id="PF17806"/>
    </source>
</evidence>
<comment type="similarity">
    <text evidence="1">Belongs to the GcvT family.</text>
</comment>
<feature type="domain" description="FAD/NAD(P)-binding" evidence="4">
    <location>
        <begin position="123"/>
        <end position="351"/>
    </location>
</feature>
<evidence type="ECO:0000259" key="5">
    <source>
        <dbReference type="Pfam" id="PF08669"/>
    </source>
</evidence>
<feature type="domain" description="SoxA A3" evidence="6">
    <location>
        <begin position="398"/>
        <end position="479"/>
    </location>
</feature>
<name>A0A4R5C3B5_9ACTN</name>
<reference evidence="7 8" key="1">
    <citation type="submission" date="2019-03" db="EMBL/GenBank/DDBJ databases">
        <title>Draft genome sequences of novel Actinobacteria.</title>
        <authorList>
            <person name="Sahin N."/>
            <person name="Ay H."/>
            <person name="Saygin H."/>
        </authorList>
    </citation>
    <scope>NUCLEOTIDE SEQUENCE [LARGE SCALE GENOMIC DNA]</scope>
    <source>
        <strain evidence="7 8">DSM 45941</strain>
    </source>
</reference>
<dbReference type="SUPFAM" id="SSF103025">
    <property type="entry name" value="Folate-binding domain"/>
    <property type="match status" value="1"/>
</dbReference>
<dbReference type="Pfam" id="PF01571">
    <property type="entry name" value="GCV_T"/>
    <property type="match status" value="1"/>
</dbReference>
<gene>
    <name evidence="7" type="ORF">E1293_00770</name>
</gene>